<evidence type="ECO:0000256" key="3">
    <source>
        <dbReference type="ARBA" id="ARBA00022692"/>
    </source>
</evidence>
<dbReference type="PANTHER" id="PTHR38459">
    <property type="entry name" value="PROPHAGE BACTOPRENOL-LINKED GLUCOSE TRANSLOCASE HOMOLOG"/>
    <property type="match status" value="1"/>
</dbReference>
<evidence type="ECO:0000256" key="5">
    <source>
        <dbReference type="ARBA" id="ARBA00023136"/>
    </source>
</evidence>
<feature type="transmembrane region" description="Helical" evidence="6">
    <location>
        <begin position="97"/>
        <end position="122"/>
    </location>
</feature>
<feature type="domain" description="GtrA/DPMS transmembrane" evidence="7">
    <location>
        <begin position="9"/>
        <end position="123"/>
    </location>
</feature>
<dbReference type="InterPro" id="IPR051401">
    <property type="entry name" value="GtrA_CellWall_Glycosyl"/>
</dbReference>
<feature type="transmembrane region" description="Helical" evidence="6">
    <location>
        <begin position="7"/>
        <end position="27"/>
    </location>
</feature>
<dbReference type="HOGENOM" id="CLU_083873_6_4_6"/>
<accession>A0A097EPG0</accession>
<keyword evidence="5 6" id="KW-0472">Membrane</keyword>
<keyword evidence="9" id="KW-1185">Reference proteome</keyword>
<organism evidence="8 9">
    <name type="scientific">Candidatus Francisella endociliophora</name>
    <dbReference type="NCBI Taxonomy" id="653937"/>
    <lineage>
        <taxon>Bacteria</taxon>
        <taxon>Pseudomonadati</taxon>
        <taxon>Pseudomonadota</taxon>
        <taxon>Gammaproteobacteria</taxon>
        <taxon>Thiotrichales</taxon>
        <taxon>Francisellaceae</taxon>
        <taxon>Francisella</taxon>
    </lineage>
</organism>
<dbReference type="RefSeq" id="WP_040009253.1">
    <property type="nucleotide sequence ID" value="NZ_CP009574.1"/>
</dbReference>
<dbReference type="AlphaFoldDB" id="A0A097EPG0"/>
<dbReference type="GO" id="GO:0005886">
    <property type="term" value="C:plasma membrane"/>
    <property type="evidence" value="ECO:0007669"/>
    <property type="project" value="TreeGrafter"/>
</dbReference>
<dbReference type="PANTHER" id="PTHR38459:SF1">
    <property type="entry name" value="PROPHAGE BACTOPRENOL-LINKED GLUCOSE TRANSLOCASE HOMOLOG"/>
    <property type="match status" value="1"/>
</dbReference>
<protein>
    <submittedName>
        <fullName evidence="8">Polysaccharide biosynthesis protein GtrA</fullName>
    </submittedName>
</protein>
<dbReference type="KEGG" id="frf:LO80_05405"/>
<comment type="subcellular location">
    <subcellularLocation>
        <location evidence="1">Membrane</location>
        <topology evidence="1">Multi-pass membrane protein</topology>
    </subcellularLocation>
</comment>
<evidence type="ECO:0000256" key="4">
    <source>
        <dbReference type="ARBA" id="ARBA00022989"/>
    </source>
</evidence>
<comment type="similarity">
    <text evidence="2">Belongs to the GtrA family.</text>
</comment>
<sequence>MIKKQISLFLIVGILASITNFVIVWILVELGVFNPLIANFFAFLIAFNVSYFGHRFLTFSTTTQSHKKAATQFFINVMIGLILNESIYYILLHLLHIQYLLALFITMAIVAVYTFVVSKFLIFKA</sequence>
<evidence type="ECO:0000259" key="7">
    <source>
        <dbReference type="Pfam" id="PF04138"/>
    </source>
</evidence>
<keyword evidence="4 6" id="KW-1133">Transmembrane helix</keyword>
<dbReference type="eggNOG" id="COG2246">
    <property type="taxonomic scope" value="Bacteria"/>
</dbReference>
<dbReference type="STRING" id="1547445.LO80_05405"/>
<evidence type="ECO:0000313" key="9">
    <source>
        <dbReference type="Proteomes" id="UP000029672"/>
    </source>
</evidence>
<evidence type="ECO:0000313" key="8">
    <source>
        <dbReference type="EMBL" id="AIT09457.1"/>
    </source>
</evidence>
<name>A0A097EPG0_9GAMM</name>
<feature type="transmembrane region" description="Helical" evidence="6">
    <location>
        <begin position="33"/>
        <end position="52"/>
    </location>
</feature>
<reference evidence="8 9" key="1">
    <citation type="submission" date="2014-10" db="EMBL/GenBank/DDBJ databases">
        <title>Whole genome sequence of Francisella endociliophora strain FSC1006, isolated from a laboratory culture of the marine ciliate Euplotes raikovi.</title>
        <authorList>
            <person name="Granberg M."/>
            <person name="Backman S."/>
            <person name="Lundmark E."/>
            <person name="Nilsson E."/>
            <person name="Karlsson E."/>
            <person name="Thelaus J."/>
            <person name="Ohrman C."/>
            <person name="Larkeryd A."/>
            <person name="Stenberg P."/>
        </authorList>
    </citation>
    <scope>NUCLEOTIDE SEQUENCE [LARGE SCALE GENOMIC DNA]</scope>
    <source>
        <strain evidence="8 9">FSC1006</strain>
    </source>
</reference>
<dbReference type="InterPro" id="IPR007267">
    <property type="entry name" value="GtrA_DPMS_TM"/>
</dbReference>
<feature type="transmembrane region" description="Helical" evidence="6">
    <location>
        <begin position="73"/>
        <end position="91"/>
    </location>
</feature>
<dbReference type="OrthoDB" id="8562382at2"/>
<dbReference type="EMBL" id="CP009574">
    <property type="protein sequence ID" value="AIT09457.1"/>
    <property type="molecule type" value="Genomic_DNA"/>
</dbReference>
<dbReference type="Proteomes" id="UP000029672">
    <property type="component" value="Chromosome"/>
</dbReference>
<keyword evidence="3 6" id="KW-0812">Transmembrane</keyword>
<proteinExistence type="inferred from homology"/>
<evidence type="ECO:0000256" key="6">
    <source>
        <dbReference type="SAM" id="Phobius"/>
    </source>
</evidence>
<evidence type="ECO:0000256" key="1">
    <source>
        <dbReference type="ARBA" id="ARBA00004141"/>
    </source>
</evidence>
<evidence type="ECO:0000256" key="2">
    <source>
        <dbReference type="ARBA" id="ARBA00009399"/>
    </source>
</evidence>
<gene>
    <name evidence="8" type="ORF">LO80_05405</name>
</gene>
<dbReference type="Pfam" id="PF04138">
    <property type="entry name" value="GtrA_DPMS_TM"/>
    <property type="match status" value="1"/>
</dbReference>
<dbReference type="GO" id="GO:0000271">
    <property type="term" value="P:polysaccharide biosynthetic process"/>
    <property type="evidence" value="ECO:0007669"/>
    <property type="project" value="InterPro"/>
</dbReference>